<dbReference type="HOGENOM" id="CLU_283539_0_0_11"/>
<protein>
    <submittedName>
        <fullName evidence="6">FtsK/SpoIIIE family protein</fullName>
    </submittedName>
</protein>
<keyword evidence="1 3" id="KW-0547">Nucleotide-binding</keyword>
<keyword evidence="4" id="KW-0472">Membrane</keyword>
<evidence type="ECO:0000256" key="2">
    <source>
        <dbReference type="ARBA" id="ARBA00022840"/>
    </source>
</evidence>
<dbReference type="Proteomes" id="UP000004946">
    <property type="component" value="Chromosome"/>
</dbReference>
<dbReference type="PROSITE" id="PS50901">
    <property type="entry name" value="FTSK"/>
    <property type="match status" value="1"/>
</dbReference>
<evidence type="ECO:0000259" key="5">
    <source>
        <dbReference type="PROSITE" id="PS50901"/>
    </source>
</evidence>
<dbReference type="InterPro" id="IPR002543">
    <property type="entry name" value="FtsK_dom"/>
</dbReference>
<evidence type="ECO:0000256" key="4">
    <source>
        <dbReference type="SAM" id="Phobius"/>
    </source>
</evidence>
<dbReference type="Pfam" id="PF01580">
    <property type="entry name" value="FtsK_SpoIIIE"/>
    <property type="match status" value="1"/>
</dbReference>
<dbReference type="InterPro" id="IPR027417">
    <property type="entry name" value="P-loop_NTPase"/>
</dbReference>
<keyword evidence="4" id="KW-0812">Transmembrane</keyword>
<reference evidence="6 7" key="1">
    <citation type="submission" date="2010-12" db="EMBL/GenBank/DDBJ databases">
        <authorList>
            <person name="Muzny D."/>
            <person name="Qin X."/>
            <person name="Buhay C."/>
            <person name="Dugan-Rocha S."/>
            <person name="Ding Y."/>
            <person name="Chen G."/>
            <person name="Hawes A."/>
            <person name="Holder M."/>
            <person name="Jhangiani S."/>
            <person name="Johnson A."/>
            <person name="Khan Z."/>
            <person name="Li Z."/>
            <person name="Liu W."/>
            <person name="Liu X."/>
            <person name="Perez L."/>
            <person name="Shen H."/>
            <person name="Wang Q."/>
            <person name="Watt J."/>
            <person name="Xi L."/>
            <person name="Xin Y."/>
            <person name="Zhou J."/>
            <person name="Deng J."/>
            <person name="Jiang H."/>
            <person name="Liu Y."/>
            <person name="Qu J."/>
            <person name="Song X.-Z."/>
            <person name="Zhang L."/>
            <person name="Villasana D."/>
            <person name="Johnson A."/>
            <person name="Liu J."/>
            <person name="Liyanage D."/>
            <person name="Lorensuhewa L."/>
            <person name="Robinson T."/>
            <person name="Song A."/>
            <person name="Song B.-B."/>
            <person name="Dinh H."/>
            <person name="Thornton R."/>
            <person name="Coyle M."/>
            <person name="Francisco L."/>
            <person name="Jackson L."/>
            <person name="Javaid M."/>
            <person name="Korchina V."/>
            <person name="Kovar C."/>
            <person name="Mata R."/>
            <person name="Mathew T."/>
            <person name="Ngo R."/>
            <person name="Nguyen L."/>
            <person name="Nguyen N."/>
            <person name="Okwuonu G."/>
            <person name="Ongeri F."/>
            <person name="Pham C."/>
            <person name="Simmons D."/>
            <person name="Wilczek-Boney K."/>
            <person name="Hale W."/>
            <person name="Jakkamsetti A."/>
            <person name="Pham P."/>
            <person name="Ruth R."/>
            <person name="San Lucas F."/>
            <person name="Warren J."/>
            <person name="Zhang J."/>
            <person name="Zhao Z."/>
            <person name="Zhou C."/>
            <person name="Zhu D."/>
            <person name="Lee S."/>
            <person name="Bess C."/>
            <person name="Blankenburg K."/>
            <person name="Forbes L."/>
            <person name="Fu Q."/>
            <person name="Gubbala S."/>
            <person name="Hirani K."/>
            <person name="Jayaseelan J.C."/>
            <person name="Lara F."/>
            <person name="Munidasa M."/>
            <person name="Palculict T."/>
            <person name="Patil S."/>
            <person name="Pu L.-L."/>
            <person name="Saada N."/>
            <person name="Tang L."/>
            <person name="Weissenberger G."/>
            <person name="Zhu Y."/>
            <person name="Hemphill L."/>
            <person name="Shang Y."/>
            <person name="Youmans B."/>
            <person name="Ayvaz T."/>
            <person name="Ross M."/>
            <person name="Santibanez J."/>
            <person name="Aqrawi P."/>
            <person name="Gross S."/>
            <person name="Joshi V."/>
            <person name="Fowler G."/>
            <person name="Nazareth L."/>
            <person name="Reid J."/>
            <person name="Worley K."/>
            <person name="Petrosino J."/>
            <person name="Highlander S."/>
            <person name="Gibbs R."/>
        </authorList>
    </citation>
    <scope>NUCLEOTIDE SEQUENCE [LARGE SCALE GENOMIC DNA]</scope>
    <source>
        <strain evidence="6 7">DSM 10105</strain>
    </source>
</reference>
<feature type="transmembrane region" description="Helical" evidence="4">
    <location>
        <begin position="87"/>
        <end position="105"/>
    </location>
</feature>
<feature type="transmembrane region" description="Helical" evidence="4">
    <location>
        <begin position="111"/>
        <end position="129"/>
    </location>
</feature>
<dbReference type="PANTHER" id="PTHR22683:SF41">
    <property type="entry name" value="DNA TRANSLOCASE FTSK"/>
    <property type="match status" value="1"/>
</dbReference>
<proteinExistence type="predicted"/>
<keyword evidence="4" id="KW-1133">Transmembrane helix</keyword>
<evidence type="ECO:0000256" key="1">
    <source>
        <dbReference type="ARBA" id="ARBA00022741"/>
    </source>
</evidence>
<dbReference type="RefSeq" id="WP_006289907.1">
    <property type="nucleotide sequence ID" value="NZ_AP012333.1"/>
</dbReference>
<sequence>MVSSTRRTEPDNPAPLITVVGVVLSTLAWWFGLPSALILLLALIVRGAAAKYPTPARRTDQPDKRKLAAYYRYRNFWNGVRKPAGWLTWRVSGFTFPLLGVLLSIRSPYGWAWLLNVAAMMVVGAGWRFKTDRRVDHAHPCPGVSVRSFARKAAKGWRRTVLTVLGLTVVMAAVLWWQGRGIPLPFILTVGALASCLLVYLSDRKRQTAGWKRIVDAQKLIDSWTGKGMPLEKSFESAYVVQADSIGGQDPLTVIRVKLPMGTVKAVKDGSQAIKPLAKSAGYNLCLLLQARVHGLDTGIDPQCVRLVLGRDVKAIPDIGKPVDYRLASLVTDIAYQRTADLWRRAAPLTKTVSVAKNPDSDVAWKVELTFPVGATVDMHIVSRDWLADDSTSPVSILSLPVYADVDEKFHLYAKDGVELDDKTRPVVQAGRRVKTLMDAWKSILPSKLSPPYPEASLEQTLSEDGLKVTVTPLQVPQGGELSDYARCDVNAIDPDGVFVGLVKAQGQAVQVTVDGNVSLGYALFDSATLAKRMIFQSWLYMTVCRLLKGRVAVGMPTLMGVGKPIWRVVLAYDGATSGDVRKILPQLKSTLGCKVAVMEQVGVDRCALWLMDKPYVTADDARWFKRDQSRFIRLWLADAWAAVGLTAKDGSGPMIESLNPLRVGSRVLKARFRLPLGKSMSNVDALLDKFLVSAGYQYGRLLPRGDEHGADLWDMILCDRNPLPATVPLPRDVSGMRFGVDDMGNPVAWDLAHTPHLSVMGKTGTGKSSVTRVMVLQALLDGWQVVICDPMKHAADFDLWAKRLTVAWAVSMDDAEAAVGWVHERMMERSRLNAKHGVGHIKDLPDEVRPQRILLVFDEFNSYLAGMDDKTIANPTNDMDIANRNADTKNRVRSITVTAGRMADIAVQGRSLGVHMVLGSQRLSRDDMRKVPNVNAFYRSLGRFLLGSDSLAGVVSQTRLKEANRMQKGLAGVDGVPAGRGVYEDVQGALTAVQSYWDGDQEALIPLVADLPDVVKADISPWLPAGAEHYGEIADKTTPDEQSMQVDEPDVDSVEIDEVGEQAMEWNI</sequence>
<dbReference type="AlphaFoldDB" id="E6JZV9"/>
<dbReference type="GO" id="GO:0003677">
    <property type="term" value="F:DNA binding"/>
    <property type="evidence" value="ECO:0007669"/>
    <property type="project" value="InterPro"/>
</dbReference>
<evidence type="ECO:0000256" key="3">
    <source>
        <dbReference type="PROSITE-ProRule" id="PRU00289"/>
    </source>
</evidence>
<accession>E6JZV9</accession>
<dbReference type="PATRIC" id="fig|864564.6.peg.592"/>
<dbReference type="InterPro" id="IPR050206">
    <property type="entry name" value="FtsK/SpoIIIE/SftA"/>
</dbReference>
<dbReference type="eggNOG" id="COG1674">
    <property type="taxonomic scope" value="Bacteria"/>
</dbReference>
<feature type="binding site" evidence="3">
    <location>
        <begin position="762"/>
        <end position="769"/>
    </location>
    <ligand>
        <name>ATP</name>
        <dbReference type="ChEBI" id="CHEBI:30616"/>
    </ligand>
</feature>
<dbReference type="GO" id="GO:0005524">
    <property type="term" value="F:ATP binding"/>
    <property type="evidence" value="ECO:0007669"/>
    <property type="project" value="UniProtKB-UniRule"/>
</dbReference>
<dbReference type="Gene3D" id="3.40.50.300">
    <property type="entry name" value="P-loop containing nucleotide triphosphate hydrolases"/>
    <property type="match status" value="1"/>
</dbReference>
<comment type="caution">
    <text evidence="6">The sequence shown here is derived from an EMBL/GenBank/DDBJ whole genome shotgun (WGS) entry which is preliminary data.</text>
</comment>
<evidence type="ECO:0000313" key="6">
    <source>
        <dbReference type="EMBL" id="EFT84113.1"/>
    </source>
</evidence>
<feature type="domain" description="FtsK" evidence="5">
    <location>
        <begin position="745"/>
        <end position="954"/>
    </location>
</feature>
<dbReference type="PANTHER" id="PTHR22683">
    <property type="entry name" value="SPORULATION PROTEIN RELATED"/>
    <property type="match status" value="1"/>
</dbReference>
<dbReference type="EMBL" id="AEON01000001">
    <property type="protein sequence ID" value="EFT84113.1"/>
    <property type="molecule type" value="Genomic_DNA"/>
</dbReference>
<organism evidence="6 7">
    <name type="scientific">Parascardovia denticolens DSM 10105 = JCM 12538</name>
    <dbReference type="NCBI Taxonomy" id="864564"/>
    <lineage>
        <taxon>Bacteria</taxon>
        <taxon>Bacillati</taxon>
        <taxon>Actinomycetota</taxon>
        <taxon>Actinomycetes</taxon>
        <taxon>Bifidobacteriales</taxon>
        <taxon>Bifidobacteriaceae</taxon>
        <taxon>Parascardovia</taxon>
    </lineage>
</organism>
<dbReference type="SUPFAM" id="SSF52540">
    <property type="entry name" value="P-loop containing nucleoside triphosphate hydrolases"/>
    <property type="match status" value="1"/>
</dbReference>
<feature type="transmembrane region" description="Helical" evidence="4">
    <location>
        <begin position="160"/>
        <end position="178"/>
    </location>
</feature>
<gene>
    <name evidence="6" type="ORF">HMPREF0620_1118</name>
</gene>
<name>E6JZV9_PARDN</name>
<keyword evidence="2 3" id="KW-0067">ATP-binding</keyword>
<dbReference type="KEGG" id="pdo:PSDT_0537"/>
<evidence type="ECO:0000313" key="7">
    <source>
        <dbReference type="Proteomes" id="UP000004946"/>
    </source>
</evidence>
<feature type="transmembrane region" description="Helical" evidence="4">
    <location>
        <begin position="27"/>
        <end position="49"/>
    </location>
</feature>
<keyword evidence="7" id="KW-1185">Reference proteome</keyword>